<sequence length="159" mass="17820">MIDMGQHFAHISWSRGDQAFINNQYSRGHQWHFDGGATVEASSSPHIVPLPYSVEANVDPEEAFVASLSSCHMLFFLSIAAKKRLIVDSYEDDAIGVMGEDEQGRAFVETVTLRPYVRFSGNKVPSLDQIEKIHHQAHELCFIANSVKTKVVIDIRTEC</sequence>
<dbReference type="InterPro" id="IPR015946">
    <property type="entry name" value="KH_dom-like_a/b"/>
</dbReference>
<reference evidence="2" key="1">
    <citation type="journal article" date="2019" name="Int. J. Syst. Evol. Microbiol.">
        <title>The Global Catalogue of Microorganisms (GCM) 10K type strain sequencing project: providing services to taxonomists for standard genome sequencing and annotation.</title>
        <authorList>
            <consortium name="The Broad Institute Genomics Platform"/>
            <consortium name="The Broad Institute Genome Sequencing Center for Infectious Disease"/>
            <person name="Wu L."/>
            <person name="Ma J."/>
        </authorList>
    </citation>
    <scope>NUCLEOTIDE SEQUENCE [LARGE SCALE GENOMIC DNA]</scope>
    <source>
        <strain evidence="2">JCM 17728</strain>
    </source>
</reference>
<dbReference type="PANTHER" id="PTHR42830:SF2">
    <property type="entry name" value="OSMC_OHR FAMILY PROTEIN"/>
    <property type="match status" value="1"/>
</dbReference>
<organism evidence="1 2">
    <name type="scientific">Kangiella marina</name>
    <dbReference type="NCBI Taxonomy" id="1079178"/>
    <lineage>
        <taxon>Bacteria</taxon>
        <taxon>Pseudomonadati</taxon>
        <taxon>Pseudomonadota</taxon>
        <taxon>Gammaproteobacteria</taxon>
        <taxon>Kangiellales</taxon>
        <taxon>Kangiellaceae</taxon>
        <taxon>Kangiella</taxon>
    </lineage>
</organism>
<name>A0ABP8IBK6_9GAMM</name>
<accession>A0ABP8IBK6</accession>
<dbReference type="PANTHER" id="PTHR42830">
    <property type="entry name" value="OSMOTICALLY INDUCIBLE FAMILY PROTEIN"/>
    <property type="match status" value="1"/>
</dbReference>
<comment type="caution">
    <text evidence="1">The sequence shown here is derived from an EMBL/GenBank/DDBJ whole genome shotgun (WGS) entry which is preliminary data.</text>
</comment>
<keyword evidence="2" id="KW-1185">Reference proteome</keyword>
<dbReference type="SUPFAM" id="SSF82784">
    <property type="entry name" value="OsmC-like"/>
    <property type="match status" value="1"/>
</dbReference>
<dbReference type="Proteomes" id="UP001501011">
    <property type="component" value="Unassembled WGS sequence"/>
</dbReference>
<protein>
    <submittedName>
        <fullName evidence="1">OsmC family protein</fullName>
    </submittedName>
</protein>
<gene>
    <name evidence="1" type="ORF">GCM10023151_01940</name>
</gene>
<evidence type="ECO:0000313" key="2">
    <source>
        <dbReference type="Proteomes" id="UP001501011"/>
    </source>
</evidence>
<dbReference type="Gene3D" id="3.30.300.20">
    <property type="match status" value="1"/>
</dbReference>
<evidence type="ECO:0000313" key="1">
    <source>
        <dbReference type="EMBL" id="GAA4355160.1"/>
    </source>
</evidence>
<dbReference type="EMBL" id="BAABFV010000001">
    <property type="protein sequence ID" value="GAA4355160.1"/>
    <property type="molecule type" value="Genomic_DNA"/>
</dbReference>
<dbReference type="Pfam" id="PF02566">
    <property type="entry name" value="OsmC"/>
    <property type="match status" value="1"/>
</dbReference>
<dbReference type="InterPro" id="IPR052707">
    <property type="entry name" value="OsmC_Ohr_Peroxiredoxin"/>
</dbReference>
<dbReference type="InterPro" id="IPR003718">
    <property type="entry name" value="OsmC/Ohr_fam"/>
</dbReference>
<proteinExistence type="predicted"/>
<dbReference type="InterPro" id="IPR036102">
    <property type="entry name" value="OsmC/Ohrsf"/>
</dbReference>